<proteinExistence type="predicted"/>
<keyword evidence="1" id="KW-0285">Flavoprotein</keyword>
<dbReference type="CDD" id="cd04730">
    <property type="entry name" value="NPD_like"/>
    <property type="match status" value="1"/>
</dbReference>
<dbReference type="InterPro" id="IPR004136">
    <property type="entry name" value="NMO"/>
</dbReference>
<dbReference type="EMBL" id="JACDUS010000002">
    <property type="protein sequence ID" value="MBA2880572.1"/>
    <property type="molecule type" value="Genomic_DNA"/>
</dbReference>
<keyword evidence="2" id="KW-0288">FMN</keyword>
<dbReference type="Pfam" id="PF03060">
    <property type="entry name" value="NMO"/>
    <property type="match status" value="2"/>
</dbReference>
<evidence type="ECO:0000256" key="2">
    <source>
        <dbReference type="ARBA" id="ARBA00022643"/>
    </source>
</evidence>
<evidence type="ECO:0000313" key="4">
    <source>
        <dbReference type="EMBL" id="MBA2880572.1"/>
    </source>
</evidence>
<dbReference type="GO" id="GO:0018580">
    <property type="term" value="F:nitronate monooxygenase activity"/>
    <property type="evidence" value="ECO:0007669"/>
    <property type="project" value="InterPro"/>
</dbReference>
<dbReference type="SUPFAM" id="SSF51412">
    <property type="entry name" value="Inosine monophosphate dehydrogenase (IMPDH)"/>
    <property type="match status" value="1"/>
</dbReference>
<organism evidence="4 5">
    <name type="scientific">Desulfosalsimonas propionicica</name>
    <dbReference type="NCBI Taxonomy" id="332175"/>
    <lineage>
        <taxon>Bacteria</taxon>
        <taxon>Pseudomonadati</taxon>
        <taxon>Thermodesulfobacteriota</taxon>
        <taxon>Desulfobacteria</taxon>
        <taxon>Desulfobacterales</taxon>
        <taxon>Desulfosalsimonadaceae</taxon>
        <taxon>Desulfosalsimonas</taxon>
    </lineage>
</organism>
<reference evidence="4 5" key="1">
    <citation type="submission" date="2020-07" db="EMBL/GenBank/DDBJ databases">
        <title>Genomic Encyclopedia of Type Strains, Phase IV (KMG-IV): sequencing the most valuable type-strain genomes for metagenomic binning, comparative biology and taxonomic classification.</title>
        <authorList>
            <person name="Goeker M."/>
        </authorList>
    </citation>
    <scope>NUCLEOTIDE SEQUENCE [LARGE SCALE GENOMIC DNA]</scope>
    <source>
        <strain evidence="4 5">DSM 17721</strain>
    </source>
</reference>
<dbReference type="GO" id="GO:0004318">
    <property type="term" value="F:enoyl-[acyl-carrier-protein] reductase (NADH) activity"/>
    <property type="evidence" value="ECO:0007669"/>
    <property type="project" value="UniProtKB-EC"/>
</dbReference>
<dbReference type="EC" id="1.3.1.9" evidence="4"/>
<dbReference type="PANTHER" id="PTHR32332">
    <property type="entry name" value="2-NITROPROPANE DIOXYGENASE"/>
    <property type="match status" value="1"/>
</dbReference>
<dbReference type="Proteomes" id="UP000525298">
    <property type="component" value="Unassembled WGS sequence"/>
</dbReference>
<name>A0A7W0C7J1_9BACT</name>
<protein>
    <submittedName>
        <fullName evidence="4">Enoyl-[acyl-carrier protein] reductase II</fullName>
        <ecNumber evidence="4">1.3.1.9</ecNumber>
    </submittedName>
</protein>
<accession>A0A7W0C7J1</accession>
<comment type="caution">
    <text evidence="4">The sequence shown here is derived from an EMBL/GenBank/DDBJ whole genome shotgun (WGS) entry which is preliminary data.</text>
</comment>
<dbReference type="PANTHER" id="PTHR32332:SF20">
    <property type="entry name" value="2-NITROPROPANE DIOXYGENASE-LIKE PROTEIN"/>
    <property type="match status" value="1"/>
</dbReference>
<keyword evidence="5" id="KW-1185">Reference proteome</keyword>
<dbReference type="Gene3D" id="3.20.20.70">
    <property type="entry name" value="Aldolase class I"/>
    <property type="match status" value="1"/>
</dbReference>
<evidence type="ECO:0000256" key="3">
    <source>
        <dbReference type="ARBA" id="ARBA00023002"/>
    </source>
</evidence>
<gene>
    <name evidence="4" type="ORF">HNR65_000890</name>
</gene>
<dbReference type="InterPro" id="IPR013785">
    <property type="entry name" value="Aldolase_TIM"/>
</dbReference>
<dbReference type="AlphaFoldDB" id="A0A7W0C7J1"/>
<evidence type="ECO:0000313" key="5">
    <source>
        <dbReference type="Proteomes" id="UP000525298"/>
    </source>
</evidence>
<keyword evidence="3 4" id="KW-0560">Oxidoreductase</keyword>
<sequence>MGQNRICSLLGIRYPIIQAPMNWVSGAALTAAVSEAGGMGTIGPNAGANKINPDVEATGELVRKQIGKVRELTNKPFAVNVVVGFGEDTKYSKKIVEVLVEEKVPAAIVSVGRPDTYTQTLKNAGIKVLHAISTARHAQKARDAGVDAVICEGFEAGGHKGFTELTTFVLTPMVADAVDIPVVTGGGIGDGRGILAALALGADGIYMGSRFMATLESESHDKVKQAIAAAKDVCTVSVSKEFMLARDLANKFTEQFQEMRKSGASTQELIAFLEEHGQYQSQHLGLAEDAEICCGQVAGLIHDIPPAAQLMEKLLSDIQKRFSHLEQQVNNFF</sequence>
<dbReference type="RefSeq" id="WP_181550243.1">
    <property type="nucleotide sequence ID" value="NZ_JACDUS010000002.1"/>
</dbReference>
<evidence type="ECO:0000256" key="1">
    <source>
        <dbReference type="ARBA" id="ARBA00022630"/>
    </source>
</evidence>